<evidence type="ECO:0000256" key="1">
    <source>
        <dbReference type="SAM" id="SignalP"/>
    </source>
</evidence>
<sequence length="212" mass="23895">MFWSKWCFMCLDMQVLQVATQGQYNITLTVNEQEQDAGENWTKAQTEEALASIPSLCLSVSEWTTISTVPLFRNLKWLQPHPFTSALYSPTNNCPSTRLHEQNSRPPKSHQVQFPSLELCSIFDRHPQTPHLPPLTPACDHHHRACMRVSSSYCSSSFLHRFPKSPNNLIGPETSGRPAASVHGTGGAPQPWPHHTCLEHRVVPNICLRSPH</sequence>
<evidence type="ECO:0000313" key="3">
    <source>
        <dbReference type="Proteomes" id="UP001153269"/>
    </source>
</evidence>
<name>A0A9N7VCB3_PLEPL</name>
<proteinExistence type="predicted"/>
<evidence type="ECO:0000313" key="2">
    <source>
        <dbReference type="EMBL" id="CAB1449992.1"/>
    </source>
</evidence>
<accession>A0A9N7VCB3</accession>
<dbReference type="Proteomes" id="UP001153269">
    <property type="component" value="Unassembled WGS sequence"/>
</dbReference>
<keyword evidence="1" id="KW-0732">Signal</keyword>
<protein>
    <submittedName>
        <fullName evidence="2">Uncharacterized protein</fullName>
    </submittedName>
</protein>
<comment type="caution">
    <text evidence="2">The sequence shown here is derived from an EMBL/GenBank/DDBJ whole genome shotgun (WGS) entry which is preliminary data.</text>
</comment>
<reference evidence="2" key="1">
    <citation type="submission" date="2020-03" db="EMBL/GenBank/DDBJ databases">
        <authorList>
            <person name="Weist P."/>
        </authorList>
    </citation>
    <scope>NUCLEOTIDE SEQUENCE</scope>
</reference>
<gene>
    <name evidence="2" type="ORF">PLEPLA_LOCUS37678</name>
</gene>
<dbReference type="EMBL" id="CADEAL010004036">
    <property type="protein sequence ID" value="CAB1449992.1"/>
    <property type="molecule type" value="Genomic_DNA"/>
</dbReference>
<feature type="chain" id="PRO_5040214800" evidence="1">
    <location>
        <begin position="23"/>
        <end position="212"/>
    </location>
</feature>
<organism evidence="2 3">
    <name type="scientific">Pleuronectes platessa</name>
    <name type="common">European plaice</name>
    <dbReference type="NCBI Taxonomy" id="8262"/>
    <lineage>
        <taxon>Eukaryota</taxon>
        <taxon>Metazoa</taxon>
        <taxon>Chordata</taxon>
        <taxon>Craniata</taxon>
        <taxon>Vertebrata</taxon>
        <taxon>Euteleostomi</taxon>
        <taxon>Actinopterygii</taxon>
        <taxon>Neopterygii</taxon>
        <taxon>Teleostei</taxon>
        <taxon>Neoteleostei</taxon>
        <taxon>Acanthomorphata</taxon>
        <taxon>Carangaria</taxon>
        <taxon>Pleuronectiformes</taxon>
        <taxon>Pleuronectoidei</taxon>
        <taxon>Pleuronectidae</taxon>
        <taxon>Pleuronectes</taxon>
    </lineage>
</organism>
<dbReference type="AlphaFoldDB" id="A0A9N7VCB3"/>
<feature type="signal peptide" evidence="1">
    <location>
        <begin position="1"/>
        <end position="22"/>
    </location>
</feature>
<keyword evidence="3" id="KW-1185">Reference proteome</keyword>